<evidence type="ECO:0000256" key="3">
    <source>
        <dbReference type="ARBA" id="ARBA00022801"/>
    </source>
</evidence>
<dbReference type="HAMAP" id="MF_00116">
    <property type="entry name" value="dUTPase_bact"/>
    <property type="match status" value="1"/>
</dbReference>
<accession>A0A9D2CX36</accession>
<dbReference type="GO" id="GO:0004170">
    <property type="term" value="F:dUTP diphosphatase activity"/>
    <property type="evidence" value="ECO:0007669"/>
    <property type="project" value="UniProtKB-UniRule"/>
</dbReference>
<organism evidence="10 11">
    <name type="scientific">Candidatus Bacteroides merdipullorum</name>
    <dbReference type="NCBI Taxonomy" id="2838474"/>
    <lineage>
        <taxon>Bacteria</taxon>
        <taxon>Pseudomonadati</taxon>
        <taxon>Bacteroidota</taxon>
        <taxon>Bacteroidia</taxon>
        <taxon>Bacteroidales</taxon>
        <taxon>Bacteroidaceae</taxon>
        <taxon>Bacteroides</taxon>
    </lineage>
</organism>
<evidence type="ECO:0000256" key="8">
    <source>
        <dbReference type="SAM" id="MobiDB-lite"/>
    </source>
</evidence>
<evidence type="ECO:0000256" key="2">
    <source>
        <dbReference type="ARBA" id="ARBA00022723"/>
    </source>
</evidence>
<dbReference type="InterPro" id="IPR036157">
    <property type="entry name" value="dUTPase-like_sf"/>
</dbReference>
<dbReference type="InterPro" id="IPR029054">
    <property type="entry name" value="dUTPase-like"/>
</dbReference>
<keyword evidence="2 7" id="KW-0479">Metal-binding</keyword>
<keyword evidence="4 7" id="KW-0460">Magnesium</keyword>
<gene>
    <name evidence="7 10" type="primary">dut</name>
    <name evidence="10" type="ORF">H9819_04310</name>
</gene>
<dbReference type="NCBIfam" id="NF001862">
    <property type="entry name" value="PRK00601.1"/>
    <property type="match status" value="1"/>
</dbReference>
<dbReference type="InterPro" id="IPR008181">
    <property type="entry name" value="dUTPase"/>
</dbReference>
<feature type="region of interest" description="Disordered" evidence="8">
    <location>
        <begin position="124"/>
        <end position="144"/>
    </location>
</feature>
<dbReference type="AlphaFoldDB" id="A0A9D2CX36"/>
<evidence type="ECO:0000313" key="10">
    <source>
        <dbReference type="EMBL" id="HIZ01463.1"/>
    </source>
</evidence>
<evidence type="ECO:0000256" key="1">
    <source>
        <dbReference type="ARBA" id="ARBA00006581"/>
    </source>
</evidence>
<name>A0A9D2CX36_9BACE</name>
<reference evidence="10" key="1">
    <citation type="journal article" date="2021" name="PeerJ">
        <title>Extensive microbial diversity within the chicken gut microbiome revealed by metagenomics and culture.</title>
        <authorList>
            <person name="Gilroy R."/>
            <person name="Ravi A."/>
            <person name="Getino M."/>
            <person name="Pursley I."/>
            <person name="Horton D.L."/>
            <person name="Alikhan N.F."/>
            <person name="Baker D."/>
            <person name="Gharbi K."/>
            <person name="Hall N."/>
            <person name="Watson M."/>
            <person name="Adriaenssens E.M."/>
            <person name="Foster-Nyarko E."/>
            <person name="Jarju S."/>
            <person name="Secka A."/>
            <person name="Antonio M."/>
            <person name="Oren A."/>
            <person name="Chaudhuri R.R."/>
            <person name="La Ragione R."/>
            <person name="Hildebrand F."/>
            <person name="Pallen M.J."/>
        </authorList>
    </citation>
    <scope>NUCLEOTIDE SEQUENCE</scope>
    <source>
        <strain evidence="10">ChiHjej12B11-24981</strain>
    </source>
</reference>
<dbReference type="NCBIfam" id="TIGR00576">
    <property type="entry name" value="dut"/>
    <property type="match status" value="1"/>
</dbReference>
<evidence type="ECO:0000256" key="5">
    <source>
        <dbReference type="ARBA" id="ARBA00023080"/>
    </source>
</evidence>
<evidence type="ECO:0000256" key="4">
    <source>
        <dbReference type="ARBA" id="ARBA00022842"/>
    </source>
</evidence>
<feature type="domain" description="dUTPase-like" evidence="9">
    <location>
        <begin position="11"/>
        <end position="142"/>
    </location>
</feature>
<dbReference type="CDD" id="cd07557">
    <property type="entry name" value="trimeric_dUTPase"/>
    <property type="match status" value="1"/>
</dbReference>
<protein>
    <recommendedName>
        <fullName evidence="7">Deoxyuridine 5'-triphosphate nucleotidohydrolase</fullName>
        <shortName evidence="7">dUTPase</shortName>
        <ecNumber evidence="7">3.6.1.23</ecNumber>
    </recommendedName>
    <alternativeName>
        <fullName evidence="7">dUTP pyrophosphatase</fullName>
    </alternativeName>
</protein>
<comment type="catalytic activity">
    <reaction evidence="6 7">
        <text>dUTP + H2O = dUMP + diphosphate + H(+)</text>
        <dbReference type="Rhea" id="RHEA:10248"/>
        <dbReference type="ChEBI" id="CHEBI:15377"/>
        <dbReference type="ChEBI" id="CHEBI:15378"/>
        <dbReference type="ChEBI" id="CHEBI:33019"/>
        <dbReference type="ChEBI" id="CHEBI:61555"/>
        <dbReference type="ChEBI" id="CHEBI:246422"/>
        <dbReference type="EC" id="3.6.1.23"/>
    </reaction>
</comment>
<dbReference type="Gene3D" id="2.70.40.10">
    <property type="match status" value="1"/>
</dbReference>
<dbReference type="SUPFAM" id="SSF51283">
    <property type="entry name" value="dUTPase-like"/>
    <property type="match status" value="1"/>
</dbReference>
<sequence>MTIPIINRSKHPLPAYATPLSAGMDLRADLAEPITLAPLQRCLVPTGLYIALPPGYEAQVRPRSGLALKQGITVLNAPGTIDADYRGEIRVILVNLSDTPFVIQDGERIAQMVIARHEQALWQPAQTLDETERGEGGFGHTGKQ</sequence>
<dbReference type="PANTHER" id="PTHR11241">
    <property type="entry name" value="DEOXYURIDINE 5'-TRIPHOSPHATE NUCLEOTIDOHYDROLASE"/>
    <property type="match status" value="1"/>
</dbReference>
<dbReference type="GO" id="GO:0006226">
    <property type="term" value="P:dUMP biosynthetic process"/>
    <property type="evidence" value="ECO:0007669"/>
    <property type="project" value="UniProtKB-UniRule"/>
</dbReference>
<evidence type="ECO:0000256" key="7">
    <source>
        <dbReference type="HAMAP-Rule" id="MF_00116"/>
    </source>
</evidence>
<reference evidence="10" key="2">
    <citation type="submission" date="2021-04" db="EMBL/GenBank/DDBJ databases">
        <authorList>
            <person name="Gilroy R."/>
        </authorList>
    </citation>
    <scope>NUCLEOTIDE SEQUENCE</scope>
    <source>
        <strain evidence="10">ChiHjej12B11-24981</strain>
    </source>
</reference>
<evidence type="ECO:0000259" key="9">
    <source>
        <dbReference type="Pfam" id="PF00692"/>
    </source>
</evidence>
<feature type="binding site" evidence="7">
    <location>
        <position position="76"/>
    </location>
    <ligand>
        <name>substrate</name>
    </ligand>
</feature>
<feature type="binding site" evidence="7">
    <location>
        <begin position="63"/>
        <end position="65"/>
    </location>
    <ligand>
        <name>substrate</name>
    </ligand>
</feature>
<comment type="function">
    <text evidence="7">This enzyme is involved in nucleotide metabolism: it produces dUMP, the immediate precursor of thymidine nucleotides and it decreases the intracellular concentration of dUTP so that uracil cannot be incorporated into DNA.</text>
</comment>
<dbReference type="FunFam" id="2.70.40.10:FF:000002">
    <property type="entry name" value="dUTP diphosphatase"/>
    <property type="match status" value="1"/>
</dbReference>
<dbReference type="Proteomes" id="UP000824023">
    <property type="component" value="Unassembled WGS sequence"/>
</dbReference>
<evidence type="ECO:0000256" key="6">
    <source>
        <dbReference type="ARBA" id="ARBA00047686"/>
    </source>
</evidence>
<dbReference type="GO" id="GO:0046081">
    <property type="term" value="P:dUTP catabolic process"/>
    <property type="evidence" value="ECO:0007669"/>
    <property type="project" value="InterPro"/>
</dbReference>
<dbReference type="InterPro" id="IPR033704">
    <property type="entry name" value="dUTPase_trimeric"/>
</dbReference>
<keyword evidence="5 7" id="KW-0546">Nucleotide metabolism</keyword>
<comment type="caution">
    <text evidence="7">Lacks conserved residue(s) required for the propagation of feature annotation.</text>
</comment>
<dbReference type="Pfam" id="PF00692">
    <property type="entry name" value="dUTPase"/>
    <property type="match status" value="1"/>
</dbReference>
<dbReference type="EMBL" id="DXCK01000062">
    <property type="protein sequence ID" value="HIZ01463.1"/>
    <property type="molecule type" value="Genomic_DNA"/>
</dbReference>
<feature type="binding site" evidence="7">
    <location>
        <begin position="80"/>
        <end position="82"/>
    </location>
    <ligand>
        <name>substrate</name>
    </ligand>
</feature>
<dbReference type="GO" id="GO:0000287">
    <property type="term" value="F:magnesium ion binding"/>
    <property type="evidence" value="ECO:0007669"/>
    <property type="project" value="UniProtKB-UniRule"/>
</dbReference>
<proteinExistence type="inferred from homology"/>
<dbReference type="PANTHER" id="PTHR11241:SF0">
    <property type="entry name" value="DEOXYURIDINE 5'-TRIPHOSPHATE NUCLEOTIDOHYDROLASE"/>
    <property type="match status" value="1"/>
</dbReference>
<comment type="caution">
    <text evidence="10">The sequence shown here is derived from an EMBL/GenBank/DDBJ whole genome shotgun (WGS) entry which is preliminary data.</text>
</comment>
<keyword evidence="3 7" id="KW-0378">Hydrolase</keyword>
<dbReference type="EC" id="3.6.1.23" evidence="7"/>
<comment type="cofactor">
    <cofactor evidence="7">
        <name>Mg(2+)</name>
        <dbReference type="ChEBI" id="CHEBI:18420"/>
    </cofactor>
</comment>
<comment type="similarity">
    <text evidence="1 7">Belongs to the dUTPase family.</text>
</comment>
<comment type="pathway">
    <text evidence="7">Pyrimidine metabolism; dUMP biosynthesis; dUMP from dCTP (dUTP route): step 2/2.</text>
</comment>
<evidence type="ECO:0000313" key="11">
    <source>
        <dbReference type="Proteomes" id="UP000824023"/>
    </source>
</evidence>